<keyword evidence="6 7" id="KW-0472">Membrane</keyword>
<feature type="transmembrane region" description="Helical" evidence="7">
    <location>
        <begin position="162"/>
        <end position="186"/>
    </location>
</feature>
<evidence type="ECO:0000259" key="8">
    <source>
        <dbReference type="PROSITE" id="PS50928"/>
    </source>
</evidence>
<sequence length="305" mass="34903">MVTKQVKRSKAAVKEALCGYLSISPWVLGFIVLTFIPILSTIYYSFTRWTMMDKPVWIGLENYIHMFTKEPLFYQSVKATALYVLMSLPVILIFGVLLSLLLNMKIKGMNFYRTLFYIPAVISGVSIAMLWTWLLQPDVGIVNSVLSFFGIQGPKWFWDPKWALPSVASMSLWKVGGSAVIYLAGLQNIPPQLYEAARIDGAGKLRIFFKITIPLLTPTLFFQLIIQMIEAFKVFTEAYVITKGGPLKATYFYLLYFYEEGFQHFNTGYASALILVLVVIIMAMTMFVNYTSKRWVYYEGEDKAR</sequence>
<evidence type="ECO:0000256" key="1">
    <source>
        <dbReference type="ARBA" id="ARBA00004651"/>
    </source>
</evidence>
<keyword evidence="2 7" id="KW-0813">Transport</keyword>
<name>A0ABY4DFD3_9SPIR</name>
<evidence type="ECO:0000256" key="6">
    <source>
        <dbReference type="ARBA" id="ARBA00023136"/>
    </source>
</evidence>
<evidence type="ECO:0000256" key="5">
    <source>
        <dbReference type="ARBA" id="ARBA00022989"/>
    </source>
</evidence>
<proteinExistence type="inferred from homology"/>
<dbReference type="InterPro" id="IPR000515">
    <property type="entry name" value="MetI-like"/>
</dbReference>
<dbReference type="PANTHER" id="PTHR30193">
    <property type="entry name" value="ABC TRANSPORTER PERMEASE PROTEIN"/>
    <property type="match status" value="1"/>
</dbReference>
<feature type="transmembrane region" description="Helical" evidence="7">
    <location>
        <begin position="207"/>
        <end position="226"/>
    </location>
</feature>
<keyword evidence="5 7" id="KW-1133">Transmembrane helix</keyword>
<comment type="similarity">
    <text evidence="7">Belongs to the binding-protein-dependent transport system permease family.</text>
</comment>
<dbReference type="PROSITE" id="PS50928">
    <property type="entry name" value="ABC_TM1"/>
    <property type="match status" value="1"/>
</dbReference>
<evidence type="ECO:0000256" key="4">
    <source>
        <dbReference type="ARBA" id="ARBA00022692"/>
    </source>
</evidence>
<feature type="transmembrane region" description="Helical" evidence="7">
    <location>
        <begin position="20"/>
        <end position="46"/>
    </location>
</feature>
<dbReference type="SUPFAM" id="SSF161098">
    <property type="entry name" value="MetI-like"/>
    <property type="match status" value="1"/>
</dbReference>
<reference evidence="10" key="1">
    <citation type="journal article" date="2024" name="J Bioinform Genom">
        <title>Complete genome sequence of the type strain bacterium Sphaerochaeta associata GLS2t (VKM B-2742)t.</title>
        <authorList>
            <person name="Troshina O.Y."/>
            <person name="Tepeeva A.N."/>
            <person name="Arzamasceva V.O."/>
            <person name="Whitman W.B."/>
            <person name="Varghese N."/>
            <person name="Shapiro N."/>
            <person name="Woyke T."/>
            <person name="Kripides N.C."/>
            <person name="Vasilenko O.V."/>
        </authorList>
    </citation>
    <scope>NUCLEOTIDE SEQUENCE [LARGE SCALE GENOMIC DNA]</scope>
    <source>
        <strain evidence="10">GLS2T</strain>
    </source>
</reference>
<dbReference type="CDD" id="cd06261">
    <property type="entry name" value="TM_PBP2"/>
    <property type="match status" value="1"/>
</dbReference>
<keyword evidence="4 7" id="KW-0812">Transmembrane</keyword>
<keyword evidence="10" id="KW-1185">Reference proteome</keyword>
<feature type="domain" description="ABC transmembrane type-1" evidence="8">
    <location>
        <begin position="77"/>
        <end position="288"/>
    </location>
</feature>
<feature type="transmembrane region" description="Helical" evidence="7">
    <location>
        <begin position="81"/>
        <end position="102"/>
    </location>
</feature>
<dbReference type="EMBL" id="CP094929">
    <property type="protein sequence ID" value="UOM51834.1"/>
    <property type="molecule type" value="Genomic_DNA"/>
</dbReference>
<feature type="transmembrane region" description="Helical" evidence="7">
    <location>
        <begin position="114"/>
        <end position="134"/>
    </location>
</feature>
<protein>
    <submittedName>
        <fullName evidence="9">Sugar ABC transporter permease</fullName>
    </submittedName>
</protein>
<dbReference type="RefSeq" id="WP_244773590.1">
    <property type="nucleotide sequence ID" value="NZ_CP094929.1"/>
</dbReference>
<comment type="subcellular location">
    <subcellularLocation>
        <location evidence="1 7">Cell membrane</location>
        <topology evidence="1 7">Multi-pass membrane protein</topology>
    </subcellularLocation>
</comment>
<organism evidence="9 10">
    <name type="scientific">Sphaerochaeta associata</name>
    <dbReference type="NCBI Taxonomy" id="1129264"/>
    <lineage>
        <taxon>Bacteria</taxon>
        <taxon>Pseudomonadati</taxon>
        <taxon>Spirochaetota</taxon>
        <taxon>Spirochaetia</taxon>
        <taxon>Spirochaetales</taxon>
        <taxon>Sphaerochaetaceae</taxon>
        <taxon>Sphaerochaeta</taxon>
    </lineage>
</organism>
<feature type="transmembrane region" description="Helical" evidence="7">
    <location>
        <begin position="268"/>
        <end position="288"/>
    </location>
</feature>
<dbReference type="PANTHER" id="PTHR30193:SF1">
    <property type="entry name" value="ABC TRANSPORTER PERMEASE PROTEIN YESP-RELATED"/>
    <property type="match status" value="1"/>
</dbReference>
<evidence type="ECO:0000313" key="9">
    <source>
        <dbReference type="EMBL" id="UOM51834.1"/>
    </source>
</evidence>
<dbReference type="Pfam" id="PF00528">
    <property type="entry name" value="BPD_transp_1"/>
    <property type="match status" value="1"/>
</dbReference>
<gene>
    <name evidence="9" type="ORF">MUG09_03460</name>
</gene>
<dbReference type="Gene3D" id="1.10.3720.10">
    <property type="entry name" value="MetI-like"/>
    <property type="match status" value="1"/>
</dbReference>
<accession>A0ABY4DFD3</accession>
<evidence type="ECO:0000256" key="3">
    <source>
        <dbReference type="ARBA" id="ARBA00022475"/>
    </source>
</evidence>
<dbReference type="Proteomes" id="UP000829708">
    <property type="component" value="Chromosome"/>
</dbReference>
<evidence type="ECO:0000313" key="10">
    <source>
        <dbReference type="Proteomes" id="UP000829708"/>
    </source>
</evidence>
<evidence type="ECO:0000256" key="7">
    <source>
        <dbReference type="RuleBase" id="RU363032"/>
    </source>
</evidence>
<evidence type="ECO:0000256" key="2">
    <source>
        <dbReference type="ARBA" id="ARBA00022448"/>
    </source>
</evidence>
<dbReference type="InterPro" id="IPR035906">
    <property type="entry name" value="MetI-like_sf"/>
</dbReference>
<keyword evidence="3" id="KW-1003">Cell membrane</keyword>
<dbReference type="InterPro" id="IPR051393">
    <property type="entry name" value="ABC_transporter_permease"/>
</dbReference>